<keyword evidence="1" id="KW-0805">Transcription regulation</keyword>
<dbReference type="EMBL" id="JACIEZ010000006">
    <property type="protein sequence ID" value="MBB4065907.1"/>
    <property type="molecule type" value="Genomic_DNA"/>
</dbReference>
<keyword evidence="2" id="KW-0804">Transcription</keyword>
<dbReference type="SUPFAM" id="SSF46689">
    <property type="entry name" value="Homeodomain-like"/>
    <property type="match status" value="1"/>
</dbReference>
<dbReference type="PANTHER" id="PTHR47893">
    <property type="entry name" value="REGULATORY PROTEIN PCHR"/>
    <property type="match status" value="1"/>
</dbReference>
<keyword evidence="4" id="KW-0238">DNA-binding</keyword>
<evidence type="ECO:0000256" key="1">
    <source>
        <dbReference type="ARBA" id="ARBA00023015"/>
    </source>
</evidence>
<evidence type="ECO:0000256" key="2">
    <source>
        <dbReference type="ARBA" id="ARBA00023163"/>
    </source>
</evidence>
<evidence type="ECO:0000259" key="3">
    <source>
        <dbReference type="PROSITE" id="PS01124"/>
    </source>
</evidence>
<dbReference type="Gene3D" id="1.10.10.60">
    <property type="entry name" value="Homeodomain-like"/>
    <property type="match status" value="1"/>
</dbReference>
<keyword evidence="5" id="KW-1185">Reference proteome</keyword>
<dbReference type="Proteomes" id="UP000528286">
    <property type="component" value="Unassembled WGS sequence"/>
</dbReference>
<name>A0A7W6J707_9HYPH</name>
<comment type="caution">
    <text evidence="4">The sequence shown here is derived from an EMBL/GenBank/DDBJ whole genome shotgun (WGS) entry which is preliminary data.</text>
</comment>
<dbReference type="GO" id="GO:0043565">
    <property type="term" value="F:sequence-specific DNA binding"/>
    <property type="evidence" value="ECO:0007669"/>
    <property type="project" value="InterPro"/>
</dbReference>
<dbReference type="InterPro" id="IPR009057">
    <property type="entry name" value="Homeodomain-like_sf"/>
</dbReference>
<dbReference type="PANTHER" id="PTHR47893:SF1">
    <property type="entry name" value="REGULATORY PROTEIN PCHR"/>
    <property type="match status" value="1"/>
</dbReference>
<feature type="domain" description="HTH araC/xylS-type" evidence="3">
    <location>
        <begin position="224"/>
        <end position="324"/>
    </location>
</feature>
<accession>A0A7W6J707</accession>
<dbReference type="RefSeq" id="WP_183367190.1">
    <property type="nucleotide sequence ID" value="NZ_JACIEZ010000006.1"/>
</dbReference>
<gene>
    <name evidence="4" type="ORF">GGR23_003115</name>
</gene>
<dbReference type="AlphaFoldDB" id="A0A7W6J707"/>
<dbReference type="Pfam" id="PF14525">
    <property type="entry name" value="AraC_binding_2"/>
    <property type="match status" value="1"/>
</dbReference>
<dbReference type="InterPro" id="IPR035418">
    <property type="entry name" value="AraC-bd_2"/>
</dbReference>
<dbReference type="InterPro" id="IPR018060">
    <property type="entry name" value="HTH_AraC"/>
</dbReference>
<proteinExistence type="predicted"/>
<dbReference type="InterPro" id="IPR053142">
    <property type="entry name" value="PchR_regulatory_protein"/>
</dbReference>
<dbReference type="GO" id="GO:0003700">
    <property type="term" value="F:DNA-binding transcription factor activity"/>
    <property type="evidence" value="ECO:0007669"/>
    <property type="project" value="InterPro"/>
</dbReference>
<evidence type="ECO:0000313" key="4">
    <source>
        <dbReference type="EMBL" id="MBB4065907.1"/>
    </source>
</evidence>
<organism evidence="4 5">
    <name type="scientific">Gellertiella hungarica</name>
    <dbReference type="NCBI Taxonomy" id="1572859"/>
    <lineage>
        <taxon>Bacteria</taxon>
        <taxon>Pseudomonadati</taxon>
        <taxon>Pseudomonadota</taxon>
        <taxon>Alphaproteobacteria</taxon>
        <taxon>Hyphomicrobiales</taxon>
        <taxon>Rhizobiaceae</taxon>
        <taxon>Gellertiella</taxon>
    </lineage>
</organism>
<evidence type="ECO:0000313" key="5">
    <source>
        <dbReference type="Proteomes" id="UP000528286"/>
    </source>
</evidence>
<sequence length="326" mass="35240">MLDALIPLNQFRLVDTREPDAAREEIGRIFCPHFLDPLARRAEGFHARHNHARGNGYSVNFVSYGSAVEIDPGALSRFFLLQIPLKGQALVRCGTMLTEAEAGTRASLLSPTLPTRMTWSDGCEKLILLIDREVMEAQFASLTHRPLGTVEFETGIDLASPAGRALLRHAELTLSAAEDPASAPPAYLTLLRDGLTTLLLSGFAHSGSSILNRPQPMPAPAAVRRAEEFIEAHAGEAIAMADIAAAAGVPLRSLQEAFKRARGMTLSEAVLATRLDHFHERLKSPPPGASVADIAFECGFGHLGRAAAAYQARFGEAPSRTLRQHR</sequence>
<dbReference type="SMART" id="SM00342">
    <property type="entry name" value="HTH_ARAC"/>
    <property type="match status" value="1"/>
</dbReference>
<protein>
    <submittedName>
        <fullName evidence="4">AraC-like DNA-binding protein</fullName>
    </submittedName>
</protein>
<reference evidence="4 5" key="1">
    <citation type="submission" date="2020-08" db="EMBL/GenBank/DDBJ databases">
        <title>Genomic Encyclopedia of Type Strains, Phase IV (KMG-IV): sequencing the most valuable type-strain genomes for metagenomic binning, comparative biology and taxonomic classification.</title>
        <authorList>
            <person name="Goeker M."/>
        </authorList>
    </citation>
    <scope>NUCLEOTIDE SEQUENCE [LARGE SCALE GENOMIC DNA]</scope>
    <source>
        <strain evidence="4 5">DSM 29853</strain>
    </source>
</reference>
<dbReference type="Pfam" id="PF12833">
    <property type="entry name" value="HTH_18"/>
    <property type="match status" value="1"/>
</dbReference>
<dbReference type="PROSITE" id="PS01124">
    <property type="entry name" value="HTH_ARAC_FAMILY_2"/>
    <property type="match status" value="1"/>
</dbReference>